<evidence type="ECO:0000256" key="1">
    <source>
        <dbReference type="ARBA" id="ARBA00005771"/>
    </source>
</evidence>
<protein>
    <recommendedName>
        <fullName evidence="3">Sulfotransferase</fullName>
        <ecNumber evidence="3">2.8.2.-</ecNumber>
    </recommendedName>
</protein>
<dbReference type="PANTHER" id="PTHR11783">
    <property type="entry name" value="SULFOTRANSFERASE SULT"/>
    <property type="match status" value="1"/>
</dbReference>
<feature type="non-terminal residue" evidence="5">
    <location>
        <position position="215"/>
    </location>
</feature>
<dbReference type="SUPFAM" id="SSF52540">
    <property type="entry name" value="P-loop containing nucleoside triphosphate hydrolases"/>
    <property type="match status" value="1"/>
</dbReference>
<gene>
    <name evidence="5" type="ORF">QYF61_016953</name>
</gene>
<evidence type="ECO:0000313" key="6">
    <source>
        <dbReference type="Proteomes" id="UP001333110"/>
    </source>
</evidence>
<comment type="similarity">
    <text evidence="1 3">Belongs to the sulfotransferase 1 family.</text>
</comment>
<evidence type="ECO:0000259" key="4">
    <source>
        <dbReference type="Pfam" id="PF00685"/>
    </source>
</evidence>
<dbReference type="Gene3D" id="3.40.50.300">
    <property type="entry name" value="P-loop containing nucleotide triphosphate hydrolases"/>
    <property type="match status" value="1"/>
</dbReference>
<feature type="domain" description="Sulfotransferase" evidence="4">
    <location>
        <begin position="90"/>
        <end position="194"/>
    </location>
</feature>
<dbReference type="EMBL" id="JAUNZN010000003">
    <property type="protein sequence ID" value="KAK4824647.1"/>
    <property type="molecule type" value="Genomic_DNA"/>
</dbReference>
<reference evidence="5 6" key="1">
    <citation type="journal article" date="2023" name="J. Hered.">
        <title>Chromosome-level genome of the wood stork (Mycteria americana) provides insight into avian chromosome evolution.</title>
        <authorList>
            <person name="Flamio R. Jr."/>
            <person name="Ramstad K.M."/>
        </authorList>
    </citation>
    <scope>NUCLEOTIDE SEQUENCE [LARGE SCALE GENOMIC DNA]</scope>
    <source>
        <strain evidence="5">JAX WOST 10</strain>
    </source>
</reference>
<dbReference type="InterPro" id="IPR000863">
    <property type="entry name" value="Sulfotransferase_dom"/>
</dbReference>
<proteinExistence type="inferred from homology"/>
<accession>A0AAN7NZ18</accession>
<evidence type="ECO:0000256" key="3">
    <source>
        <dbReference type="RuleBase" id="RU361155"/>
    </source>
</evidence>
<keyword evidence="6" id="KW-1185">Reference proteome</keyword>
<dbReference type="EC" id="2.8.2.-" evidence="3"/>
<dbReference type="InterPro" id="IPR027417">
    <property type="entry name" value="P-loop_NTPase"/>
</dbReference>
<evidence type="ECO:0000256" key="2">
    <source>
        <dbReference type="ARBA" id="ARBA00022679"/>
    </source>
</evidence>
<organism evidence="5 6">
    <name type="scientific">Mycteria americana</name>
    <name type="common">Wood stork</name>
    <dbReference type="NCBI Taxonomy" id="33587"/>
    <lineage>
        <taxon>Eukaryota</taxon>
        <taxon>Metazoa</taxon>
        <taxon>Chordata</taxon>
        <taxon>Craniata</taxon>
        <taxon>Vertebrata</taxon>
        <taxon>Euteleostomi</taxon>
        <taxon>Archelosauria</taxon>
        <taxon>Archosauria</taxon>
        <taxon>Dinosauria</taxon>
        <taxon>Saurischia</taxon>
        <taxon>Theropoda</taxon>
        <taxon>Coelurosauria</taxon>
        <taxon>Aves</taxon>
        <taxon>Neognathae</taxon>
        <taxon>Neoaves</taxon>
        <taxon>Aequornithes</taxon>
        <taxon>Ciconiiformes</taxon>
        <taxon>Ciconiidae</taxon>
        <taxon>Mycteria</taxon>
    </lineage>
</organism>
<dbReference type="GO" id="GO:0008146">
    <property type="term" value="F:sulfotransferase activity"/>
    <property type="evidence" value="ECO:0007669"/>
    <property type="project" value="InterPro"/>
</dbReference>
<name>A0AAN7NZ18_MYCAM</name>
<dbReference type="Pfam" id="PF00685">
    <property type="entry name" value="Sulfotransfer_1"/>
    <property type="match status" value="1"/>
</dbReference>
<dbReference type="Proteomes" id="UP001333110">
    <property type="component" value="Unassembled WGS sequence"/>
</dbReference>
<keyword evidence="2 3" id="KW-0808">Transferase</keyword>
<dbReference type="AlphaFoldDB" id="A0AAN7NZ18"/>
<sequence>MIAADRLEHKDLIFTYGGTVYPAALCTPEIFKAMESFEAKRDDVILASFPKLRMFFSLHKRGCHNNTDNQNRYKLVWTNIKRLNTTAAKKKKKKKETNHQKDVPEEFPYLEIGYPEKYKKLPPRRLTCTYMAPQNLPQSIFKNKAKMLLLLRNPKDLVIFYYHFSLVFFAFPSDESWDSFFKDFTAGRGIRSSFQSVKKTAKDTHGAFGDVLFCK</sequence>
<comment type="caution">
    <text evidence="5">The sequence shown here is derived from an EMBL/GenBank/DDBJ whole genome shotgun (WGS) entry which is preliminary data.</text>
</comment>
<evidence type="ECO:0000313" key="5">
    <source>
        <dbReference type="EMBL" id="KAK4824647.1"/>
    </source>
</evidence>